<protein>
    <recommendedName>
        <fullName evidence="4">Lipoprotein</fullName>
    </recommendedName>
</protein>
<reference evidence="2 3" key="1">
    <citation type="submission" date="2023-03" db="EMBL/GenBank/DDBJ databases">
        <title>Isolation and description of six Streptomyces strains from soil environments, able to metabolize different microbial glucans.</title>
        <authorList>
            <person name="Widen T."/>
            <person name="Larsbrink J."/>
        </authorList>
    </citation>
    <scope>NUCLEOTIDE SEQUENCE [LARGE SCALE GENOMIC DNA]</scope>
    <source>
        <strain evidence="2 3">Mut1</strain>
    </source>
</reference>
<dbReference type="Proteomes" id="UP001239522">
    <property type="component" value="Chromosome"/>
</dbReference>
<sequence length="178" mass="18000">MRGRRALGALLPVLLLATATGCGIRATDVVEAGEPATVEVAPAGQLGTLLYFVSSSTASRLLPVVRNVGWEGYGDDDGRKQGGPVGASAAVALLFQGPNAAEKAAGLRTELPGDLVKVGVELSAQGVQVTLTLPVTGLSRAAREQLICTAARARTADRTEAVTVTGTDGVIGPAHCSV</sequence>
<accession>A0ABY9HRV0</accession>
<name>A0ABY9HRV0_9ACTN</name>
<dbReference type="EMBL" id="CP120997">
    <property type="protein sequence ID" value="WLQ37260.1"/>
    <property type="molecule type" value="Genomic_DNA"/>
</dbReference>
<evidence type="ECO:0000313" key="2">
    <source>
        <dbReference type="EMBL" id="WLQ37260.1"/>
    </source>
</evidence>
<keyword evidence="3" id="KW-1185">Reference proteome</keyword>
<evidence type="ECO:0000313" key="3">
    <source>
        <dbReference type="Proteomes" id="UP001239522"/>
    </source>
</evidence>
<evidence type="ECO:0008006" key="4">
    <source>
        <dbReference type="Google" id="ProtNLM"/>
    </source>
</evidence>
<gene>
    <name evidence="2" type="ORF">P8A18_29180</name>
</gene>
<dbReference type="PROSITE" id="PS51257">
    <property type="entry name" value="PROKAR_LIPOPROTEIN"/>
    <property type="match status" value="1"/>
</dbReference>
<feature type="signal peptide" evidence="1">
    <location>
        <begin position="1"/>
        <end position="21"/>
    </location>
</feature>
<evidence type="ECO:0000256" key="1">
    <source>
        <dbReference type="SAM" id="SignalP"/>
    </source>
</evidence>
<keyword evidence="1" id="KW-0732">Signal</keyword>
<dbReference type="RefSeq" id="WP_306059311.1">
    <property type="nucleotide sequence ID" value="NZ_CP120997.1"/>
</dbReference>
<organism evidence="2 3">
    <name type="scientific">Streptomyces castrisilvae</name>
    <dbReference type="NCBI Taxonomy" id="3033811"/>
    <lineage>
        <taxon>Bacteria</taxon>
        <taxon>Bacillati</taxon>
        <taxon>Actinomycetota</taxon>
        <taxon>Actinomycetes</taxon>
        <taxon>Kitasatosporales</taxon>
        <taxon>Streptomycetaceae</taxon>
        <taxon>Streptomyces</taxon>
    </lineage>
</organism>
<proteinExistence type="predicted"/>
<feature type="chain" id="PRO_5045623480" description="Lipoprotein" evidence="1">
    <location>
        <begin position="22"/>
        <end position="178"/>
    </location>
</feature>